<dbReference type="Gene3D" id="3.40.630.30">
    <property type="match status" value="1"/>
</dbReference>
<proteinExistence type="predicted"/>
<evidence type="ECO:0000313" key="1">
    <source>
        <dbReference type="EMBL" id="KOH45718.1"/>
    </source>
</evidence>
<dbReference type="OrthoDB" id="9806005at2"/>
<dbReference type="RefSeq" id="WP_053181195.1">
    <property type="nucleotide sequence ID" value="NZ_LGIA01000076.1"/>
</dbReference>
<sequence length="388" mass="46083">MQLVEVTNKKQVDAFHRLPYTIYKKDKNWVAPLRMMVEDIFDPTKNNTLKKGSACRWLVYKNDKLAGRIAAFHTPGYAGQFDQPTGGVGFFECIDDQEVANRLFDTAKAWLAAEGMEAMDGPINIGENFFNWGLLVDGFVQQCFGMNYNPKYYHQLWTNYGFQTYYKQYSYHLNITSPDLPERFWKIAAWMAKKPGYHYEHFTFKNREKYIADFIEIYDEAWRKHDNYKIIEPQDLRDMINSSKLILEEEFIWFVYRDGKPIAFFMMIPDVNQLIKYFPSGKLNVFKVLKMLYLKWRKVITGCRVIVMGVVPQYQKSGIESAIFYQLRQVLLRKDWYNDMELSWVGDFNPKMISIFEAVGGKREKTHLTLRYLFDRQKEFKRSPIIED</sequence>
<dbReference type="AlphaFoldDB" id="A0A0L8VBK2"/>
<reference evidence="2" key="1">
    <citation type="submission" date="2015-07" db="EMBL/GenBank/DDBJ databases">
        <title>Genome sequencing of Sunxiuqinia dokdonensis strain SK.</title>
        <authorList>
            <person name="Ahn S."/>
            <person name="Kim B.-C."/>
        </authorList>
    </citation>
    <scope>NUCLEOTIDE SEQUENCE [LARGE SCALE GENOMIC DNA]</scope>
    <source>
        <strain evidence="2">SK</strain>
    </source>
</reference>
<name>A0A0L8VBK2_9BACT</name>
<dbReference type="STRING" id="1409788.NC99_14560"/>
<keyword evidence="2" id="KW-1185">Reference proteome</keyword>
<dbReference type="PATRIC" id="fig|1409788.3.peg.1489"/>
<dbReference type="InterPro" id="IPR016181">
    <property type="entry name" value="Acyl_CoA_acyltransferase"/>
</dbReference>
<protein>
    <recommendedName>
        <fullName evidence="3">N-acetyltransferase domain-containing protein</fullName>
    </recommendedName>
</protein>
<dbReference type="PANTHER" id="PTHR41368:SF1">
    <property type="entry name" value="PROTEIN YGHO"/>
    <property type="match status" value="1"/>
</dbReference>
<dbReference type="PANTHER" id="PTHR41368">
    <property type="entry name" value="PROTEIN YGHO"/>
    <property type="match status" value="1"/>
</dbReference>
<evidence type="ECO:0008006" key="3">
    <source>
        <dbReference type="Google" id="ProtNLM"/>
    </source>
</evidence>
<accession>A0A0L8VBK2</accession>
<organism evidence="1 2">
    <name type="scientific">Sunxiuqinia dokdonensis</name>
    <dbReference type="NCBI Taxonomy" id="1409788"/>
    <lineage>
        <taxon>Bacteria</taxon>
        <taxon>Pseudomonadati</taxon>
        <taxon>Bacteroidota</taxon>
        <taxon>Bacteroidia</taxon>
        <taxon>Marinilabiliales</taxon>
        <taxon>Prolixibacteraceae</taxon>
        <taxon>Sunxiuqinia</taxon>
    </lineage>
</organism>
<dbReference type="SUPFAM" id="SSF55729">
    <property type="entry name" value="Acyl-CoA N-acyltransferases (Nat)"/>
    <property type="match status" value="1"/>
</dbReference>
<dbReference type="InterPro" id="IPR039968">
    <property type="entry name" value="BcerS-like"/>
</dbReference>
<dbReference type="EMBL" id="LGIA01000076">
    <property type="protein sequence ID" value="KOH45718.1"/>
    <property type="molecule type" value="Genomic_DNA"/>
</dbReference>
<evidence type="ECO:0000313" key="2">
    <source>
        <dbReference type="Proteomes" id="UP000036958"/>
    </source>
</evidence>
<gene>
    <name evidence="1" type="ORF">NC99_14560</name>
</gene>
<dbReference type="Proteomes" id="UP000036958">
    <property type="component" value="Unassembled WGS sequence"/>
</dbReference>
<comment type="caution">
    <text evidence="1">The sequence shown here is derived from an EMBL/GenBank/DDBJ whole genome shotgun (WGS) entry which is preliminary data.</text>
</comment>